<evidence type="ECO:0000256" key="1">
    <source>
        <dbReference type="SAM" id="SignalP"/>
    </source>
</evidence>
<gene>
    <name evidence="2" type="ORF">OJ997_34030</name>
</gene>
<accession>A0A9X3SEW0</accession>
<sequence length="46" mass="4510">MRTLLSILAAAVVMTAAAPAAHADRVVLSAGNVDVFAPVLDGGSSC</sequence>
<evidence type="ECO:0008006" key="4">
    <source>
        <dbReference type="Google" id="ProtNLM"/>
    </source>
</evidence>
<feature type="chain" id="PRO_5040906628" description="ABC transporter substrate-binding protein" evidence="1">
    <location>
        <begin position="24"/>
        <end position="46"/>
    </location>
</feature>
<dbReference type="Proteomes" id="UP001147653">
    <property type="component" value="Unassembled WGS sequence"/>
</dbReference>
<comment type="caution">
    <text evidence="2">The sequence shown here is derived from an EMBL/GenBank/DDBJ whole genome shotgun (WGS) entry which is preliminary data.</text>
</comment>
<reference evidence="2" key="1">
    <citation type="submission" date="2022-10" db="EMBL/GenBank/DDBJ databases">
        <title>The WGS of Solirubrobacter phytolaccae KCTC 29190.</title>
        <authorList>
            <person name="Jiang Z."/>
        </authorList>
    </citation>
    <scope>NUCLEOTIDE SEQUENCE</scope>
    <source>
        <strain evidence="2">KCTC 29190</strain>
    </source>
</reference>
<proteinExistence type="predicted"/>
<dbReference type="AlphaFoldDB" id="A0A9X3SEW0"/>
<name>A0A9X3SEW0_9ACTN</name>
<protein>
    <recommendedName>
        <fullName evidence="4">ABC transporter substrate-binding protein</fullName>
    </recommendedName>
</protein>
<keyword evidence="1" id="KW-0732">Signal</keyword>
<dbReference type="EMBL" id="JAPDDP010000110">
    <property type="protein sequence ID" value="MDA0185375.1"/>
    <property type="molecule type" value="Genomic_DNA"/>
</dbReference>
<organism evidence="2 3">
    <name type="scientific">Solirubrobacter phytolaccae</name>
    <dbReference type="NCBI Taxonomy" id="1404360"/>
    <lineage>
        <taxon>Bacteria</taxon>
        <taxon>Bacillati</taxon>
        <taxon>Actinomycetota</taxon>
        <taxon>Thermoleophilia</taxon>
        <taxon>Solirubrobacterales</taxon>
        <taxon>Solirubrobacteraceae</taxon>
        <taxon>Solirubrobacter</taxon>
    </lineage>
</organism>
<dbReference type="RefSeq" id="WP_270029876.1">
    <property type="nucleotide sequence ID" value="NZ_JAPDDP010000110.1"/>
</dbReference>
<keyword evidence="3" id="KW-1185">Reference proteome</keyword>
<evidence type="ECO:0000313" key="3">
    <source>
        <dbReference type="Proteomes" id="UP001147653"/>
    </source>
</evidence>
<feature type="signal peptide" evidence="1">
    <location>
        <begin position="1"/>
        <end position="23"/>
    </location>
</feature>
<evidence type="ECO:0000313" key="2">
    <source>
        <dbReference type="EMBL" id="MDA0185375.1"/>
    </source>
</evidence>